<comment type="caution">
    <text evidence="1">The sequence shown here is derived from an EMBL/GenBank/DDBJ whole genome shotgun (WGS) entry which is preliminary data.</text>
</comment>
<name>A0A1Y3B8N2_EURMA</name>
<dbReference type="AlphaFoldDB" id="A0A1Y3B8N2"/>
<gene>
    <name evidence="1" type="ORF">BLA29_011770</name>
</gene>
<dbReference type="Proteomes" id="UP000194236">
    <property type="component" value="Unassembled WGS sequence"/>
</dbReference>
<proteinExistence type="predicted"/>
<keyword evidence="2" id="KW-1185">Reference proteome</keyword>
<evidence type="ECO:0000313" key="2">
    <source>
        <dbReference type="Proteomes" id="UP000194236"/>
    </source>
</evidence>
<accession>A0A1Y3B8N2</accession>
<sequence length="118" mass="14298">MGNAQVIYPESQMMMMNQYQQQSQQQPHIDIEDIDLENEDQFKKYESNIHVNFDLLLSDRNNERLHNLIRSLRTIYLQTLLRTLLKEFYLLKDEKINDYSTNDAKAWEKPIHRRQVNV</sequence>
<dbReference type="EMBL" id="MUJZ01039523">
    <property type="protein sequence ID" value="OTF75976.1"/>
    <property type="molecule type" value="Genomic_DNA"/>
</dbReference>
<protein>
    <submittedName>
        <fullName evidence="1">Uncharacterized protein</fullName>
    </submittedName>
</protein>
<reference evidence="1 2" key="1">
    <citation type="submission" date="2017-03" db="EMBL/GenBank/DDBJ databases">
        <title>Genome Survey of Euroglyphus maynei.</title>
        <authorList>
            <person name="Arlian L.G."/>
            <person name="Morgan M.S."/>
            <person name="Rider S.D."/>
        </authorList>
    </citation>
    <scope>NUCLEOTIDE SEQUENCE [LARGE SCALE GENOMIC DNA]</scope>
    <source>
        <strain evidence="1">Arlian Lab</strain>
        <tissue evidence="1">Whole body</tissue>
    </source>
</reference>
<evidence type="ECO:0000313" key="1">
    <source>
        <dbReference type="EMBL" id="OTF75976.1"/>
    </source>
</evidence>
<organism evidence="1 2">
    <name type="scientific">Euroglyphus maynei</name>
    <name type="common">Mayne's house dust mite</name>
    <dbReference type="NCBI Taxonomy" id="6958"/>
    <lineage>
        <taxon>Eukaryota</taxon>
        <taxon>Metazoa</taxon>
        <taxon>Ecdysozoa</taxon>
        <taxon>Arthropoda</taxon>
        <taxon>Chelicerata</taxon>
        <taxon>Arachnida</taxon>
        <taxon>Acari</taxon>
        <taxon>Acariformes</taxon>
        <taxon>Sarcoptiformes</taxon>
        <taxon>Astigmata</taxon>
        <taxon>Psoroptidia</taxon>
        <taxon>Analgoidea</taxon>
        <taxon>Pyroglyphidae</taxon>
        <taxon>Pyroglyphinae</taxon>
        <taxon>Euroglyphus</taxon>
    </lineage>
</organism>